<sequence length="431" mass="49287">MIKCLVVGSNSRKIADYIIKTSGGSVEIGDEHVYSSFFTDEEKLKNQIVIADIAIYYLDESISIRDDLRVLSDLIKDKTFFNVKEIFIFARETETIAKGIRQFMMLMDELEYDSYHIVTDDNDIPLTKIYNDINGISGTEDPGVYRKKVYRTVRDEESRVGYDPVLFKGRVLIQEDDRVVDYERMKQAAVKAETNRIIQENPELEPEKVNLDIKGVNIEDRVYKRNIIVVCGNPKSGTSVFASNMAMHLAKNKNKVSMIDISSNCGSARACLKKYKHSTLVDNEKLLTGTDYSNKNLAIYNTSSLHKRELRPSFLRYLLSIPNRTKSDYYVIDCDMTELREVIDLCGYRILRLFICAQEVKDEVLLVQGVVDDMVAKDISTMVFLNRSIAFDKSYKRVSAISAKELLNEKCKVIAYVDFDVDICDLGILLI</sequence>
<dbReference type="AlphaFoldDB" id="A0A6N3EZP9"/>
<proteinExistence type="predicted"/>
<evidence type="ECO:0000313" key="1">
    <source>
        <dbReference type="EMBL" id="VYU45270.1"/>
    </source>
</evidence>
<accession>A0A6N3EZP9</accession>
<dbReference type="Gene3D" id="3.40.50.300">
    <property type="entry name" value="P-loop containing nucleotide triphosphate hydrolases"/>
    <property type="match status" value="1"/>
</dbReference>
<dbReference type="InterPro" id="IPR027417">
    <property type="entry name" value="P-loop_NTPase"/>
</dbReference>
<protein>
    <submittedName>
        <fullName evidence="1">Uncharacterized protein</fullName>
    </submittedName>
</protein>
<dbReference type="RefSeq" id="WP_156561694.1">
    <property type="nucleotide sequence ID" value="NZ_CACRTV010000057.1"/>
</dbReference>
<dbReference type="SUPFAM" id="SSF52540">
    <property type="entry name" value="P-loop containing nucleoside triphosphate hydrolases"/>
    <property type="match status" value="1"/>
</dbReference>
<name>A0A6N3EZP9_9CLOT</name>
<organism evidence="1">
    <name type="scientific">Clostridium paraputrificum</name>
    <dbReference type="NCBI Taxonomy" id="29363"/>
    <lineage>
        <taxon>Bacteria</taxon>
        <taxon>Bacillati</taxon>
        <taxon>Bacillota</taxon>
        <taxon>Clostridia</taxon>
        <taxon>Eubacteriales</taxon>
        <taxon>Clostridiaceae</taxon>
        <taxon>Clostridium</taxon>
    </lineage>
</organism>
<dbReference type="EMBL" id="CACRTV010000057">
    <property type="protein sequence ID" value="VYU45270.1"/>
    <property type="molecule type" value="Genomic_DNA"/>
</dbReference>
<gene>
    <name evidence="1" type="ORF">CPLFYP93_02324</name>
</gene>
<reference evidence="1" key="1">
    <citation type="submission" date="2019-11" db="EMBL/GenBank/DDBJ databases">
        <authorList>
            <person name="Feng L."/>
        </authorList>
    </citation>
    <scope>NUCLEOTIDE SEQUENCE</scope>
    <source>
        <strain evidence="1">CParaputrificumLFYP93</strain>
    </source>
</reference>